<accession>A0A1M7SDY8</accession>
<dbReference type="Proteomes" id="UP000184066">
    <property type="component" value="Unassembled WGS sequence"/>
</dbReference>
<dbReference type="STRING" id="1189325.SAMN04488119_103223"/>
<evidence type="ECO:0000256" key="1">
    <source>
        <dbReference type="ARBA" id="ARBA00001933"/>
    </source>
</evidence>
<name>A0A1M7SDY8_9RHOB</name>
<evidence type="ECO:0000256" key="2">
    <source>
        <dbReference type="ARBA" id="ARBA00012224"/>
    </source>
</evidence>
<evidence type="ECO:0000313" key="7">
    <source>
        <dbReference type="EMBL" id="SHN56705.1"/>
    </source>
</evidence>
<evidence type="ECO:0000256" key="3">
    <source>
        <dbReference type="ARBA" id="ARBA00022898"/>
    </source>
</evidence>
<dbReference type="Gene3D" id="3.40.640.10">
    <property type="entry name" value="Type I PLP-dependent aspartate aminotransferase-like (Major domain)"/>
    <property type="match status" value="1"/>
</dbReference>
<reference evidence="7 8" key="1">
    <citation type="submission" date="2016-12" db="EMBL/GenBank/DDBJ databases">
        <authorList>
            <person name="Song W.-J."/>
            <person name="Kurnit D.M."/>
        </authorList>
    </citation>
    <scope>NUCLEOTIDE SEQUENCE [LARGE SCALE GENOMIC DNA]</scope>
    <source>
        <strain evidence="7 8">CGMCC 1.10808</strain>
    </source>
</reference>
<evidence type="ECO:0000313" key="8">
    <source>
        <dbReference type="Proteomes" id="UP000184066"/>
    </source>
</evidence>
<dbReference type="InterPro" id="IPR015424">
    <property type="entry name" value="PyrdxlP-dep_Trfase"/>
</dbReference>
<keyword evidence="4 7" id="KW-0456">Lyase</keyword>
<dbReference type="Gene3D" id="3.90.1150.10">
    <property type="entry name" value="Aspartate Aminotransferase, domain 1"/>
    <property type="match status" value="1"/>
</dbReference>
<dbReference type="PANTHER" id="PTHR43525:SF1">
    <property type="entry name" value="PROTEIN MALY"/>
    <property type="match status" value="1"/>
</dbReference>
<dbReference type="InterPro" id="IPR015422">
    <property type="entry name" value="PyrdxlP-dep_Trfase_small"/>
</dbReference>
<protein>
    <recommendedName>
        <fullName evidence="2">cysteine-S-conjugate beta-lyase</fullName>
        <ecNumber evidence="2">4.4.1.13</ecNumber>
    </recommendedName>
</protein>
<dbReference type="InterPro" id="IPR027619">
    <property type="entry name" value="C-S_lyase_PatB-like"/>
</dbReference>
<dbReference type="EC" id="4.4.1.13" evidence="2"/>
<organism evidence="7 8">
    <name type="scientific">Oceanicella actignis</name>
    <dbReference type="NCBI Taxonomy" id="1189325"/>
    <lineage>
        <taxon>Bacteria</taxon>
        <taxon>Pseudomonadati</taxon>
        <taxon>Pseudomonadota</taxon>
        <taxon>Alphaproteobacteria</taxon>
        <taxon>Rhodobacterales</taxon>
        <taxon>Paracoccaceae</taxon>
        <taxon>Oceanicella</taxon>
    </lineage>
</organism>
<feature type="domain" description="Aminotransferase class I/classII large" evidence="6">
    <location>
        <begin position="39"/>
        <end position="383"/>
    </location>
</feature>
<dbReference type="EMBL" id="FRDL01000002">
    <property type="protein sequence ID" value="SHN56705.1"/>
    <property type="molecule type" value="Genomic_DNA"/>
</dbReference>
<dbReference type="SUPFAM" id="SSF53383">
    <property type="entry name" value="PLP-dependent transferases"/>
    <property type="match status" value="1"/>
</dbReference>
<dbReference type="CDD" id="cd00609">
    <property type="entry name" value="AAT_like"/>
    <property type="match status" value="1"/>
</dbReference>
<evidence type="ECO:0000256" key="4">
    <source>
        <dbReference type="ARBA" id="ARBA00023239"/>
    </source>
</evidence>
<dbReference type="NCBIfam" id="TIGR04350">
    <property type="entry name" value="C_S_lyase_PatB"/>
    <property type="match status" value="1"/>
</dbReference>
<evidence type="ECO:0000259" key="6">
    <source>
        <dbReference type="Pfam" id="PF00155"/>
    </source>
</evidence>
<dbReference type="InterPro" id="IPR015421">
    <property type="entry name" value="PyrdxlP-dep_Trfase_major"/>
</dbReference>
<comment type="cofactor">
    <cofactor evidence="1">
        <name>pyridoxal 5'-phosphate</name>
        <dbReference type="ChEBI" id="CHEBI:597326"/>
    </cofactor>
</comment>
<proteinExistence type="inferred from homology"/>
<keyword evidence="3" id="KW-0663">Pyridoxal phosphate</keyword>
<evidence type="ECO:0000256" key="5">
    <source>
        <dbReference type="ARBA" id="ARBA00037974"/>
    </source>
</evidence>
<dbReference type="AlphaFoldDB" id="A0A1M7SDY8"/>
<dbReference type="RefSeq" id="WP_072746353.1">
    <property type="nucleotide sequence ID" value="NZ_FOHL01000003.1"/>
</dbReference>
<sequence length="391" mass="43404">MRFDFDQPIDRRGTHSMKWDMMEAAYGVSAEDGIPMWVADMDFKAPPAVNEALIRAAEHGVHGYFGDDRAYKSAVIEWLRRRHGWRPEAEWISIVHGLVTGTALCLRAFTEPGDGVVLFTPVYHAFHRIIRANGRRAVQSPMRLRDGRYEMDLEALEQTLDGSERMVILCSPHNPGGRVWRADELRAVADLCARRDMVLVSDEIHQDLVYPGARHIPTAAAAPEAAPRLATLVAATKTFNIAGALTGSVIISDPALRARFRAAHEAMGATPNRMGVLMATAAYEGGEPWLEALLPYLDENRRILESGLAALPGVRVMPLQSTYLAWADFADMPLPQDEIRRRLREKARIAVNYGETFGVGGETFLRFNFATRRALVKEAAARLAEAFADLG</sequence>
<gene>
    <name evidence="7" type="ORF">SAMN05216200_102285</name>
</gene>
<dbReference type="Pfam" id="PF00155">
    <property type="entry name" value="Aminotran_1_2"/>
    <property type="match status" value="1"/>
</dbReference>
<dbReference type="GO" id="GO:0047804">
    <property type="term" value="F:cysteine-S-conjugate beta-lyase activity"/>
    <property type="evidence" value="ECO:0007669"/>
    <property type="project" value="UniProtKB-EC"/>
</dbReference>
<dbReference type="PANTHER" id="PTHR43525">
    <property type="entry name" value="PROTEIN MALY"/>
    <property type="match status" value="1"/>
</dbReference>
<dbReference type="InterPro" id="IPR051798">
    <property type="entry name" value="Class-II_PLP-Dep_Aminotrans"/>
</dbReference>
<keyword evidence="8" id="KW-1185">Reference proteome</keyword>
<dbReference type="OrthoDB" id="3224382at2"/>
<comment type="similarity">
    <text evidence="5">Belongs to the class-II pyridoxal-phosphate-dependent aminotransferase family. MalY/PatB cystathionine beta-lyase subfamily.</text>
</comment>
<dbReference type="InterPro" id="IPR004839">
    <property type="entry name" value="Aminotransferase_I/II_large"/>
</dbReference>
<dbReference type="GO" id="GO:0030170">
    <property type="term" value="F:pyridoxal phosphate binding"/>
    <property type="evidence" value="ECO:0007669"/>
    <property type="project" value="InterPro"/>
</dbReference>